<feature type="domain" description="Aldehyde dehydrogenase" evidence="8">
    <location>
        <begin position="34"/>
        <end position="494"/>
    </location>
</feature>
<keyword evidence="2 7" id="KW-0560">Oxidoreductase</keyword>
<dbReference type="Gene3D" id="3.40.605.10">
    <property type="entry name" value="Aldehyde Dehydrogenase, Chain A, domain 1"/>
    <property type="match status" value="1"/>
</dbReference>
<dbReference type="SUPFAM" id="SSF53720">
    <property type="entry name" value="ALDH-like"/>
    <property type="match status" value="1"/>
</dbReference>
<name>A0A419UZV8_9BACL</name>
<gene>
    <name evidence="9" type="ORF">ATL39_2597</name>
</gene>
<dbReference type="InterPro" id="IPR016162">
    <property type="entry name" value="Ald_DH_N"/>
</dbReference>
<dbReference type="CDD" id="cd07559">
    <property type="entry name" value="ALDH_ACDHII_AcoD-like"/>
    <property type="match status" value="1"/>
</dbReference>
<organism evidence="9 10">
    <name type="scientific">Sinobaca qinghaiensis</name>
    <dbReference type="NCBI Taxonomy" id="342944"/>
    <lineage>
        <taxon>Bacteria</taxon>
        <taxon>Bacillati</taxon>
        <taxon>Bacillota</taxon>
        <taxon>Bacilli</taxon>
        <taxon>Bacillales</taxon>
        <taxon>Sporolactobacillaceae</taxon>
        <taxon>Sinobaca</taxon>
    </lineage>
</organism>
<dbReference type="InterPro" id="IPR016160">
    <property type="entry name" value="Ald_DH_CS_CYS"/>
</dbReference>
<dbReference type="Proteomes" id="UP000285120">
    <property type="component" value="Unassembled WGS sequence"/>
</dbReference>
<evidence type="ECO:0000313" key="9">
    <source>
        <dbReference type="EMBL" id="RKD71201.1"/>
    </source>
</evidence>
<dbReference type="InterPro" id="IPR015590">
    <property type="entry name" value="Aldehyde_DH_dom"/>
</dbReference>
<comment type="caution">
    <text evidence="9">The sequence shown here is derived from an EMBL/GenBank/DDBJ whole genome shotgun (WGS) entry which is preliminary data.</text>
</comment>
<comment type="catalytic activity">
    <reaction evidence="5">
        <text>an aldehyde + NAD(+) + H2O = a carboxylate + NADH + 2 H(+)</text>
        <dbReference type="Rhea" id="RHEA:16185"/>
        <dbReference type="ChEBI" id="CHEBI:15377"/>
        <dbReference type="ChEBI" id="CHEBI:15378"/>
        <dbReference type="ChEBI" id="CHEBI:17478"/>
        <dbReference type="ChEBI" id="CHEBI:29067"/>
        <dbReference type="ChEBI" id="CHEBI:57540"/>
        <dbReference type="ChEBI" id="CHEBI:57945"/>
        <dbReference type="EC" id="1.2.1.3"/>
    </reaction>
</comment>
<dbReference type="OrthoDB" id="9762913at2"/>
<dbReference type="RefSeq" id="WP_120193753.1">
    <property type="nucleotide sequence ID" value="NZ_RAPK01000010.1"/>
</dbReference>
<protein>
    <recommendedName>
        <fullName evidence="4">Putative aldehyde dehydrogenase AldA</fullName>
        <ecNumber evidence="3">1.2.1.3</ecNumber>
    </recommendedName>
</protein>
<evidence type="ECO:0000259" key="8">
    <source>
        <dbReference type="Pfam" id="PF00171"/>
    </source>
</evidence>
<proteinExistence type="inferred from homology"/>
<dbReference type="InterPro" id="IPR029510">
    <property type="entry name" value="Ald_DH_CS_GLU"/>
</dbReference>
<evidence type="ECO:0000313" key="10">
    <source>
        <dbReference type="Proteomes" id="UP000285120"/>
    </source>
</evidence>
<dbReference type="PANTHER" id="PTHR43111:SF1">
    <property type="entry name" value="ALDEHYDE DEHYDROGENASE B-RELATED"/>
    <property type="match status" value="1"/>
</dbReference>
<dbReference type="EMBL" id="RAPK01000010">
    <property type="protein sequence ID" value="RKD71201.1"/>
    <property type="molecule type" value="Genomic_DNA"/>
</dbReference>
<dbReference type="Gene3D" id="3.40.309.10">
    <property type="entry name" value="Aldehyde Dehydrogenase, Chain A, domain 2"/>
    <property type="match status" value="1"/>
</dbReference>
<keyword evidence="10" id="KW-1185">Reference proteome</keyword>
<evidence type="ECO:0000256" key="7">
    <source>
        <dbReference type="RuleBase" id="RU003345"/>
    </source>
</evidence>
<dbReference type="FunFam" id="3.40.605.10:FF:000001">
    <property type="entry name" value="Aldehyde dehydrogenase 1"/>
    <property type="match status" value="1"/>
</dbReference>
<dbReference type="PROSITE" id="PS00687">
    <property type="entry name" value="ALDEHYDE_DEHYDR_GLU"/>
    <property type="match status" value="1"/>
</dbReference>
<dbReference type="GO" id="GO:0004029">
    <property type="term" value="F:aldehyde dehydrogenase (NAD+) activity"/>
    <property type="evidence" value="ECO:0007669"/>
    <property type="project" value="UniProtKB-EC"/>
</dbReference>
<dbReference type="PANTHER" id="PTHR43111">
    <property type="entry name" value="ALDEHYDE DEHYDROGENASE B-RELATED"/>
    <property type="match status" value="1"/>
</dbReference>
<dbReference type="InterPro" id="IPR016161">
    <property type="entry name" value="Ald_DH/histidinol_DH"/>
</dbReference>
<evidence type="ECO:0000256" key="1">
    <source>
        <dbReference type="ARBA" id="ARBA00009986"/>
    </source>
</evidence>
<accession>A0A419UZV8</accession>
<dbReference type="Pfam" id="PF00171">
    <property type="entry name" value="Aldedh"/>
    <property type="match status" value="1"/>
</dbReference>
<dbReference type="AlphaFoldDB" id="A0A419UZV8"/>
<dbReference type="EC" id="1.2.1.3" evidence="3"/>
<feature type="active site" evidence="6">
    <location>
        <position position="262"/>
    </location>
</feature>
<dbReference type="FunFam" id="3.40.309.10:FF:000012">
    <property type="entry name" value="Betaine aldehyde dehydrogenase"/>
    <property type="match status" value="1"/>
</dbReference>
<evidence type="ECO:0000256" key="2">
    <source>
        <dbReference type="ARBA" id="ARBA00023002"/>
    </source>
</evidence>
<reference evidence="9 10" key="1">
    <citation type="submission" date="2018-09" db="EMBL/GenBank/DDBJ databases">
        <title>Genomic Encyclopedia of Archaeal and Bacterial Type Strains, Phase II (KMG-II): from individual species to whole genera.</title>
        <authorList>
            <person name="Goeker M."/>
        </authorList>
    </citation>
    <scope>NUCLEOTIDE SEQUENCE [LARGE SCALE GENOMIC DNA]</scope>
    <source>
        <strain evidence="9 10">DSM 17008</strain>
    </source>
</reference>
<dbReference type="PROSITE" id="PS00070">
    <property type="entry name" value="ALDEHYDE_DEHYDR_CYS"/>
    <property type="match status" value="1"/>
</dbReference>
<sequence length="507" mass="56451">MRYESPNTKGSLVQFKDRYDNFINGEFKAPVNGEYFDNVSPVTGKVFCQVARSSKEDVELAVDAAEAAKESWGKTSVAERSRILNKIADRIEENLEMLAVAETWDNGKAVRETLNADIPLAVDHFRYFAGVIRAQEGRLSQINDDTVAYHFHEPLGVVGQIIPWNFPILMGTWKVAPALAAGNTIVLKPAEQTPASIMLVIELIQDLLPPGVLNVIQGFGVEAGKPLAQNSRISKVAFTGETTTGRLIMQYASENIIPVTLELGGKSPNIFFKDIMLEDDKFLNKAVEGMVLFALNQGEVCTCPSRALIHEDIYDEFMKRALERVNAIKVGHPLDTDTMMGAQASQEQMEKILSYLDIGKQEEAELLTGGGRQKMDDEELAEGFYIEPTVFKGHNKQRIFQEEIFGPVLSVTTFKTDEEAMETANDTLYGLGAGIWTRNITTAYRFGRGIQAGRVWTNCYHDYPAHAAFGGYKKSGIGRENHLMMLDHYQQTKNMLVSYSDDALGFF</sequence>
<dbReference type="InterPro" id="IPR016163">
    <property type="entry name" value="Ald_DH_C"/>
</dbReference>
<evidence type="ECO:0000256" key="3">
    <source>
        <dbReference type="ARBA" id="ARBA00024226"/>
    </source>
</evidence>
<evidence type="ECO:0000256" key="5">
    <source>
        <dbReference type="ARBA" id="ARBA00049194"/>
    </source>
</evidence>
<comment type="similarity">
    <text evidence="1 7">Belongs to the aldehyde dehydrogenase family.</text>
</comment>
<evidence type="ECO:0000256" key="6">
    <source>
        <dbReference type="PROSITE-ProRule" id="PRU10007"/>
    </source>
</evidence>
<evidence type="ECO:0000256" key="4">
    <source>
        <dbReference type="ARBA" id="ARBA00039869"/>
    </source>
</evidence>